<organism evidence="2">
    <name type="scientific">uncultured Pseudomonadota bacterium</name>
    <dbReference type="NCBI Taxonomy" id="153809"/>
    <lineage>
        <taxon>Bacteria</taxon>
        <taxon>Pseudomonadati</taxon>
        <taxon>Pseudomonadota</taxon>
        <taxon>environmental samples</taxon>
    </lineage>
</organism>
<dbReference type="AlphaFoldDB" id="A0A2P0QJ89"/>
<reference evidence="2" key="1">
    <citation type="submission" date="2016-12" db="EMBL/GenBank/DDBJ databases">
        <title>Arsenic respiratory pathways in the anoxic pelagic waters of the Pacific Ocean.</title>
        <authorList>
            <person name="Saunders J.K."/>
            <person name="Fuchsman C.A."/>
            <person name="McKay C."/>
            <person name="Rocap G."/>
        </authorList>
    </citation>
    <scope>NUCLEOTIDE SEQUENCE</scope>
</reference>
<dbReference type="EMBL" id="KY400105">
    <property type="protein sequence ID" value="ART90540.1"/>
    <property type="molecule type" value="Genomic_DNA"/>
</dbReference>
<protein>
    <submittedName>
        <fullName evidence="2">Uncharacterized protein</fullName>
    </submittedName>
</protein>
<sequence>MRTLLTLLLAAISIWLAVAPTSAHHILGRPSYSLNEDSNTPPSMQVEVQLGDLLVTTMVYPAFPRLGVPGRFNLYAKHTNGRLYKGEVEFSVRKITWLSWFGMGEESREIGRQLPDDNVFRQAFRLDREGDFLVTATLDIDGEPHMIDFPLRVGEAPMIGALEIIIALVVLTIAAVTLVQRRRAMVGKVREMHDDGPS</sequence>
<keyword evidence="1" id="KW-1133">Transmembrane helix</keyword>
<keyword evidence="1" id="KW-0472">Membrane</keyword>
<keyword evidence="1" id="KW-0812">Transmembrane</keyword>
<proteinExistence type="predicted"/>
<evidence type="ECO:0000256" key="1">
    <source>
        <dbReference type="SAM" id="Phobius"/>
    </source>
</evidence>
<feature type="transmembrane region" description="Helical" evidence="1">
    <location>
        <begin position="158"/>
        <end position="179"/>
    </location>
</feature>
<name>A0A2P0QJ89_9PROT</name>
<evidence type="ECO:0000313" key="2">
    <source>
        <dbReference type="EMBL" id="ART90540.1"/>
    </source>
</evidence>
<accession>A0A2P0QJ89</accession>